<dbReference type="GO" id="GO:0008124">
    <property type="term" value="F:4-alpha-hydroxytetrahydrobiopterin dehydratase activity"/>
    <property type="evidence" value="ECO:0007669"/>
    <property type="project" value="UniProtKB-UniRule"/>
</dbReference>
<dbReference type="AlphaFoldDB" id="A0A1I6FWJ6"/>
<proteinExistence type="inferred from homology"/>
<dbReference type="HAMAP" id="MF_00434">
    <property type="entry name" value="Pterin_4_alpha"/>
    <property type="match status" value="1"/>
</dbReference>
<keyword evidence="6" id="KW-1185">Reference proteome</keyword>
<name>A0A1I6FWJ6_9RHOB</name>
<organism evidence="5 6">
    <name type="scientific">Litoreibacter janthinus</name>
    <dbReference type="NCBI Taxonomy" id="670154"/>
    <lineage>
        <taxon>Bacteria</taxon>
        <taxon>Pseudomonadati</taxon>
        <taxon>Pseudomonadota</taxon>
        <taxon>Alphaproteobacteria</taxon>
        <taxon>Rhodobacterales</taxon>
        <taxon>Roseobacteraceae</taxon>
        <taxon>Litoreibacter</taxon>
    </lineage>
</organism>
<sequence length="99" mass="11232">MTEALTDAARAGELQTLLGNGWTKATDRDAIEKTYKFRNFIEAFGFMSRAALHAEKLNHHPEWSNVYNKVVVTLITHDVDGLSKLDVKLAQIMDRLRES</sequence>
<evidence type="ECO:0000256" key="3">
    <source>
        <dbReference type="ARBA" id="ARBA00023239"/>
    </source>
</evidence>
<dbReference type="Proteomes" id="UP000199658">
    <property type="component" value="Unassembled WGS sequence"/>
</dbReference>
<dbReference type="CDD" id="cd00914">
    <property type="entry name" value="PCD_DCoH_subfamily_b"/>
    <property type="match status" value="1"/>
</dbReference>
<dbReference type="InterPro" id="IPR001533">
    <property type="entry name" value="Pterin_deHydtase"/>
</dbReference>
<evidence type="ECO:0000313" key="6">
    <source>
        <dbReference type="Proteomes" id="UP000199658"/>
    </source>
</evidence>
<dbReference type="EC" id="4.2.1.96" evidence="4"/>
<dbReference type="STRING" id="670154.SAMN04488002_0466"/>
<dbReference type="NCBIfam" id="NF002018">
    <property type="entry name" value="PRK00823.1-3"/>
    <property type="match status" value="1"/>
</dbReference>
<comment type="similarity">
    <text evidence="2 4">Belongs to the pterin-4-alpha-carbinolamine dehydratase family.</text>
</comment>
<dbReference type="RefSeq" id="WP_090211994.1">
    <property type="nucleotide sequence ID" value="NZ_FOYO01000001.1"/>
</dbReference>
<evidence type="ECO:0000256" key="2">
    <source>
        <dbReference type="ARBA" id="ARBA00006472"/>
    </source>
</evidence>
<dbReference type="Pfam" id="PF01329">
    <property type="entry name" value="Pterin_4a"/>
    <property type="match status" value="1"/>
</dbReference>
<dbReference type="GO" id="GO:0006729">
    <property type="term" value="P:tetrahydrobiopterin biosynthetic process"/>
    <property type="evidence" value="ECO:0007669"/>
    <property type="project" value="InterPro"/>
</dbReference>
<gene>
    <name evidence="5" type="ORF">SAMN04488002_0466</name>
</gene>
<comment type="catalytic activity">
    <reaction evidence="1 4">
        <text>(4aS,6R)-4a-hydroxy-L-erythro-5,6,7,8-tetrahydrobiopterin = (6R)-L-erythro-6,7-dihydrobiopterin + H2O</text>
        <dbReference type="Rhea" id="RHEA:11920"/>
        <dbReference type="ChEBI" id="CHEBI:15377"/>
        <dbReference type="ChEBI" id="CHEBI:15642"/>
        <dbReference type="ChEBI" id="CHEBI:43120"/>
        <dbReference type="EC" id="4.2.1.96"/>
    </reaction>
</comment>
<dbReference type="Gene3D" id="3.30.1360.20">
    <property type="entry name" value="Transcriptional coactivator/pterin dehydratase"/>
    <property type="match status" value="1"/>
</dbReference>
<dbReference type="SUPFAM" id="SSF55248">
    <property type="entry name" value="PCD-like"/>
    <property type="match status" value="1"/>
</dbReference>
<evidence type="ECO:0000256" key="4">
    <source>
        <dbReference type="HAMAP-Rule" id="MF_00434"/>
    </source>
</evidence>
<reference evidence="6" key="1">
    <citation type="submission" date="2016-10" db="EMBL/GenBank/DDBJ databases">
        <authorList>
            <person name="Varghese N."/>
            <person name="Submissions S."/>
        </authorList>
    </citation>
    <scope>NUCLEOTIDE SEQUENCE [LARGE SCALE GENOMIC DNA]</scope>
    <source>
        <strain evidence="6">DSM 26921</strain>
    </source>
</reference>
<dbReference type="OrthoDB" id="9794987at2"/>
<dbReference type="PANTHER" id="PTHR12599:SF0">
    <property type="entry name" value="PTERIN-4-ALPHA-CARBINOLAMINE DEHYDRATASE"/>
    <property type="match status" value="1"/>
</dbReference>
<keyword evidence="3 4" id="KW-0456">Lyase</keyword>
<accession>A0A1I6FWJ6</accession>
<dbReference type="EMBL" id="FOYO01000001">
    <property type="protein sequence ID" value="SFR34345.1"/>
    <property type="molecule type" value="Genomic_DNA"/>
</dbReference>
<evidence type="ECO:0000313" key="5">
    <source>
        <dbReference type="EMBL" id="SFR34345.1"/>
    </source>
</evidence>
<dbReference type="InterPro" id="IPR036428">
    <property type="entry name" value="PCD_sf"/>
</dbReference>
<evidence type="ECO:0000256" key="1">
    <source>
        <dbReference type="ARBA" id="ARBA00001554"/>
    </source>
</evidence>
<dbReference type="PANTHER" id="PTHR12599">
    <property type="entry name" value="PTERIN-4-ALPHA-CARBINOLAMINE DEHYDRATASE"/>
    <property type="match status" value="1"/>
</dbReference>
<protein>
    <recommendedName>
        <fullName evidence="4">Putative pterin-4-alpha-carbinolamine dehydratase</fullName>
        <shortName evidence="4">PHS</shortName>
        <ecNumber evidence="4">4.2.1.96</ecNumber>
    </recommendedName>
    <alternativeName>
        <fullName evidence="4">4-alpha-hydroxy-tetrahydropterin dehydratase</fullName>
    </alternativeName>
    <alternativeName>
        <fullName evidence="4">Pterin carbinolamine dehydratase</fullName>
        <shortName evidence="4">PCD</shortName>
    </alternativeName>
</protein>